<dbReference type="GO" id="GO:0016020">
    <property type="term" value="C:membrane"/>
    <property type="evidence" value="ECO:0007669"/>
    <property type="project" value="UniProtKB-SubCell"/>
</dbReference>
<comment type="subcellular location">
    <subcellularLocation>
        <location evidence="1">Membrane</location>
        <topology evidence="1">Multi-pass membrane protein</topology>
    </subcellularLocation>
</comment>
<dbReference type="Proteomes" id="UP001303373">
    <property type="component" value="Chromosome 2"/>
</dbReference>
<proteinExistence type="inferred from homology"/>
<organism evidence="7 8">
    <name type="scientific">Acrodontium crateriforme</name>
    <dbReference type="NCBI Taxonomy" id="150365"/>
    <lineage>
        <taxon>Eukaryota</taxon>
        <taxon>Fungi</taxon>
        <taxon>Dikarya</taxon>
        <taxon>Ascomycota</taxon>
        <taxon>Pezizomycotina</taxon>
        <taxon>Dothideomycetes</taxon>
        <taxon>Dothideomycetidae</taxon>
        <taxon>Mycosphaerellales</taxon>
        <taxon>Teratosphaeriaceae</taxon>
        <taxon>Acrodontium</taxon>
    </lineage>
</organism>
<gene>
    <name evidence="7" type="ORF">R9X50_00112800</name>
</gene>
<dbReference type="AlphaFoldDB" id="A0AAQ3M058"/>
<evidence type="ECO:0000256" key="6">
    <source>
        <dbReference type="SAM" id="Phobius"/>
    </source>
</evidence>
<evidence type="ECO:0000313" key="7">
    <source>
        <dbReference type="EMBL" id="WPG98339.1"/>
    </source>
</evidence>
<name>A0AAQ3M058_9PEZI</name>
<evidence type="ECO:0000256" key="5">
    <source>
        <dbReference type="ARBA" id="ARBA00034313"/>
    </source>
</evidence>
<evidence type="ECO:0000256" key="4">
    <source>
        <dbReference type="ARBA" id="ARBA00023136"/>
    </source>
</evidence>
<sequence>MNQDSWMTAKVGLRLATVATITSSAFLAGKTSAQSFSAPALLLSPTPLLAEQWTTHLGRDRSTVPLNLVASSGFLAFLAQRALRSTNNRWLYAMSSATLLIWVPYSIFFLGPINRKLAGKAAQLRKQYRKRLESQNSSPVVASKVARLEEASSKKNQRSAFDILLSLWTLDLWSLFSDDDETALKVDQNPTPEIAAQDFESVHLLVDQWATLNLGRTLMASLAAGMATWAAIGEM</sequence>
<keyword evidence="8" id="KW-1185">Reference proteome</keyword>
<reference evidence="7 8" key="1">
    <citation type="submission" date="2023-11" db="EMBL/GenBank/DDBJ databases">
        <title>An acidophilic fungus is an integral part of prey digestion in a carnivorous sundew plant.</title>
        <authorList>
            <person name="Tsai I.J."/>
        </authorList>
    </citation>
    <scope>NUCLEOTIDE SEQUENCE [LARGE SCALE GENOMIC DNA]</scope>
    <source>
        <strain evidence="7">169a</strain>
    </source>
</reference>
<dbReference type="PANTHER" id="PTHR35042:SF1">
    <property type="entry name" value="DUF1772-DOMAIN-CONTAINING PROTEIN"/>
    <property type="match status" value="1"/>
</dbReference>
<evidence type="ECO:0000256" key="1">
    <source>
        <dbReference type="ARBA" id="ARBA00004141"/>
    </source>
</evidence>
<comment type="similarity">
    <text evidence="5">Belongs to the anthrone oxygenase family.</text>
</comment>
<feature type="transmembrane region" description="Helical" evidence="6">
    <location>
        <begin position="90"/>
        <end position="110"/>
    </location>
</feature>
<keyword evidence="4 6" id="KW-0472">Membrane</keyword>
<dbReference type="EMBL" id="CP138581">
    <property type="protein sequence ID" value="WPG98339.1"/>
    <property type="molecule type" value="Genomic_DNA"/>
</dbReference>
<evidence type="ECO:0000256" key="2">
    <source>
        <dbReference type="ARBA" id="ARBA00022692"/>
    </source>
</evidence>
<keyword evidence="2 6" id="KW-0812">Transmembrane</keyword>
<evidence type="ECO:0000256" key="3">
    <source>
        <dbReference type="ARBA" id="ARBA00022989"/>
    </source>
</evidence>
<dbReference type="InterPro" id="IPR013901">
    <property type="entry name" value="Anthrone_oxy"/>
</dbReference>
<dbReference type="PANTHER" id="PTHR35042">
    <property type="entry name" value="ANTHRONE OXYGENASE ENCC"/>
    <property type="match status" value="1"/>
</dbReference>
<keyword evidence="3 6" id="KW-1133">Transmembrane helix</keyword>
<accession>A0AAQ3M058</accession>
<evidence type="ECO:0000313" key="8">
    <source>
        <dbReference type="Proteomes" id="UP001303373"/>
    </source>
</evidence>
<protein>
    <submittedName>
        <fullName evidence="7">Ribosome-interacting gtpase 1</fullName>
    </submittedName>
</protein>
<dbReference type="Pfam" id="PF08592">
    <property type="entry name" value="Anthrone_oxy"/>
    <property type="match status" value="1"/>
</dbReference>